<dbReference type="AlphaFoldDB" id="A0A4Y1RDL5"/>
<accession>A0A4Y1RDL5</accession>
<dbReference type="PANTHER" id="PTHR48007:SF77">
    <property type="entry name" value="PROTEIN KINASE DOMAIN-CONTAINING PROTEIN"/>
    <property type="match status" value="1"/>
</dbReference>
<dbReference type="SUPFAM" id="SSF52058">
    <property type="entry name" value="L domain-like"/>
    <property type="match status" value="1"/>
</dbReference>
<dbReference type="GO" id="GO:0005524">
    <property type="term" value="F:ATP binding"/>
    <property type="evidence" value="ECO:0007669"/>
    <property type="project" value="InterPro"/>
</dbReference>
<dbReference type="InterPro" id="IPR000719">
    <property type="entry name" value="Prot_kinase_dom"/>
</dbReference>
<dbReference type="InterPro" id="IPR011009">
    <property type="entry name" value="Kinase-like_dom_sf"/>
</dbReference>
<keyword evidence="1" id="KW-0812">Transmembrane</keyword>
<dbReference type="PANTHER" id="PTHR48007">
    <property type="entry name" value="LEUCINE-RICH REPEAT RECEPTOR-LIKE PROTEIN KINASE PXC1"/>
    <property type="match status" value="1"/>
</dbReference>
<feature type="transmembrane region" description="Helical" evidence="1">
    <location>
        <begin position="264"/>
        <end position="283"/>
    </location>
</feature>
<dbReference type="Gene3D" id="3.80.10.10">
    <property type="entry name" value="Ribonuclease Inhibitor"/>
    <property type="match status" value="1"/>
</dbReference>
<dbReference type="InterPro" id="IPR046959">
    <property type="entry name" value="PRK1-6/SRF4-like"/>
</dbReference>
<dbReference type="Gene3D" id="3.30.200.20">
    <property type="entry name" value="Phosphorylase Kinase, domain 1"/>
    <property type="match status" value="1"/>
</dbReference>
<reference evidence="3" key="1">
    <citation type="journal article" date="2019" name="Science">
        <title>Mutation of a bHLH transcription factor allowed almond domestication.</title>
        <authorList>
            <person name="Sanchez-Perez R."/>
            <person name="Pavan S."/>
            <person name="Mazzeo R."/>
            <person name="Moldovan C."/>
            <person name="Aiese Cigliano R."/>
            <person name="Del Cueto J."/>
            <person name="Ricciardi F."/>
            <person name="Lotti C."/>
            <person name="Ricciardi L."/>
            <person name="Dicenta F."/>
            <person name="Lopez-Marques R.L."/>
            <person name="Lindberg Moller B."/>
        </authorList>
    </citation>
    <scope>NUCLEOTIDE SEQUENCE</scope>
</reference>
<dbReference type="Gene3D" id="1.10.510.10">
    <property type="entry name" value="Transferase(Phosphotransferase) domain 1"/>
    <property type="match status" value="1"/>
</dbReference>
<protein>
    <submittedName>
        <fullName evidence="3">Leucine-rich repeat protein kinase family protein</fullName>
    </submittedName>
</protein>
<dbReference type="SUPFAM" id="SSF56112">
    <property type="entry name" value="Protein kinase-like (PK-like)"/>
    <property type="match status" value="1"/>
</dbReference>
<sequence length="639" mass="72517">MTTFGKKVKKKKETVVYLGSSVSDESNKEVEPTKMLSRRCFNLLLKGLTCIGVFSFSIAVCMGDESSEFEALRQFIRAVDPQHVLSIGYNVPMRRNPCMHKLKGVKCNSQGTSVTEIRLEDLNLRGILDVDSLCKLPNLQYVSLARNQIRGTISNSIVHCTRLTYLNLRSNVLSGRIPKKALSKMKDLRRLDISDNHFTTTGPLLKEEFQHYTYVKKSRRLQRNDALKNQEKAMESVTIMAASDSPTSGNPNPPGKSWYKRYKFMIPLVVGIGFFLLFTYFAGRKAAKLAADREIMKSLRDSPHKMPLPKIQEEEKPLENCSELVFFVEEHESFKLEDLLEATADLRNQTFRSSLYKVILKNNALYAVKRLKKLQVPFEEFGQTMRQIGNLKHPNILPLIGYNSSNEEKLLIYKFQTNGSLLNLLESYIEGKRDFPWRVRLSIARGIARGLAFIYQRSDECIPHGNLKLSNILLDDKEEPLISEYGFSRFFDPKKGCVISSNGYTAPEKMLSEKGDVYSFGVILLELLTGKTVEGTGIDLPKWVTAMVKEEWTGEVFDKEVAKAAKEWAFPLLNIALKCVSASPTNRPTVAEVYERIEEVMHDNSNSSDCTTECGTYQDNCCMLHSIIPETWDSPGSNY</sequence>
<feature type="domain" description="Protein kinase" evidence="2">
    <location>
        <begin position="340"/>
        <end position="601"/>
    </location>
</feature>
<dbReference type="InterPro" id="IPR032675">
    <property type="entry name" value="LRR_dom_sf"/>
</dbReference>
<dbReference type="InterPro" id="IPR001245">
    <property type="entry name" value="Ser-Thr/Tyr_kinase_cat_dom"/>
</dbReference>
<name>A0A4Y1RDL5_PRUDU</name>
<evidence type="ECO:0000256" key="1">
    <source>
        <dbReference type="SAM" id="Phobius"/>
    </source>
</evidence>
<keyword evidence="3" id="KW-0808">Transferase</keyword>
<keyword evidence="1" id="KW-0472">Membrane</keyword>
<dbReference type="PROSITE" id="PS50011">
    <property type="entry name" value="PROTEIN_KINASE_DOM"/>
    <property type="match status" value="1"/>
</dbReference>
<proteinExistence type="predicted"/>
<dbReference type="Pfam" id="PF07714">
    <property type="entry name" value="PK_Tyr_Ser-Thr"/>
    <property type="match status" value="1"/>
</dbReference>
<evidence type="ECO:0000259" key="2">
    <source>
        <dbReference type="PROSITE" id="PS50011"/>
    </source>
</evidence>
<dbReference type="EMBL" id="AP019300">
    <property type="protein sequence ID" value="BBH02095.1"/>
    <property type="molecule type" value="Genomic_DNA"/>
</dbReference>
<organism evidence="3">
    <name type="scientific">Prunus dulcis</name>
    <name type="common">Almond</name>
    <name type="synonym">Amygdalus dulcis</name>
    <dbReference type="NCBI Taxonomy" id="3755"/>
    <lineage>
        <taxon>Eukaryota</taxon>
        <taxon>Viridiplantae</taxon>
        <taxon>Streptophyta</taxon>
        <taxon>Embryophyta</taxon>
        <taxon>Tracheophyta</taxon>
        <taxon>Spermatophyta</taxon>
        <taxon>Magnoliopsida</taxon>
        <taxon>eudicotyledons</taxon>
        <taxon>Gunneridae</taxon>
        <taxon>Pentapetalae</taxon>
        <taxon>rosids</taxon>
        <taxon>fabids</taxon>
        <taxon>Rosales</taxon>
        <taxon>Rosaceae</taxon>
        <taxon>Amygdaloideae</taxon>
        <taxon>Amygdaleae</taxon>
        <taxon>Prunus</taxon>
    </lineage>
</organism>
<gene>
    <name evidence="3" type="ORF">Prudu_012558</name>
</gene>
<keyword evidence="1" id="KW-1133">Transmembrane helix</keyword>
<evidence type="ECO:0000313" key="3">
    <source>
        <dbReference type="EMBL" id="BBH02095.1"/>
    </source>
</evidence>
<dbReference type="GO" id="GO:0004672">
    <property type="term" value="F:protein kinase activity"/>
    <property type="evidence" value="ECO:0007669"/>
    <property type="project" value="InterPro"/>
</dbReference>
<keyword evidence="3" id="KW-0418">Kinase</keyword>